<sequence>MPHSSHLTPSTAVPSSPLLTIFHVTTPFSPPRLPLSPLPLSSLTLLTLPGYISGSIPLPFLVSKNICRELCPSLRRVNETRSPGRHATASSQVRILSPWTHTLFGPPVSSIRGHIPHRYRRACVLHQSGGHHTAPKLLKVQYRSHSPSERTNGANVQSQIMRTMAAPPLCPITDSRRLLFLLPCSPSRRQPRGQGHHHLRLLST</sequence>
<evidence type="ECO:0000313" key="1">
    <source>
        <dbReference type="EMBL" id="KAJ7712811.1"/>
    </source>
</evidence>
<organism evidence="1 2">
    <name type="scientific">Mycena metata</name>
    <dbReference type="NCBI Taxonomy" id="1033252"/>
    <lineage>
        <taxon>Eukaryota</taxon>
        <taxon>Fungi</taxon>
        <taxon>Dikarya</taxon>
        <taxon>Basidiomycota</taxon>
        <taxon>Agaricomycotina</taxon>
        <taxon>Agaricomycetes</taxon>
        <taxon>Agaricomycetidae</taxon>
        <taxon>Agaricales</taxon>
        <taxon>Marasmiineae</taxon>
        <taxon>Mycenaceae</taxon>
        <taxon>Mycena</taxon>
    </lineage>
</organism>
<dbReference type="AlphaFoldDB" id="A0AAD7ME81"/>
<proteinExistence type="predicted"/>
<accession>A0AAD7ME81</accession>
<keyword evidence="2" id="KW-1185">Reference proteome</keyword>
<dbReference type="EMBL" id="JARKIB010000357">
    <property type="protein sequence ID" value="KAJ7712811.1"/>
    <property type="molecule type" value="Genomic_DNA"/>
</dbReference>
<evidence type="ECO:0000313" key="2">
    <source>
        <dbReference type="Proteomes" id="UP001215598"/>
    </source>
</evidence>
<protein>
    <submittedName>
        <fullName evidence="1">Uncharacterized protein</fullName>
    </submittedName>
</protein>
<gene>
    <name evidence="1" type="ORF">B0H16DRAFT_1743817</name>
</gene>
<reference evidence="1" key="1">
    <citation type="submission" date="2023-03" db="EMBL/GenBank/DDBJ databases">
        <title>Massive genome expansion in bonnet fungi (Mycena s.s.) driven by repeated elements and novel gene families across ecological guilds.</title>
        <authorList>
            <consortium name="Lawrence Berkeley National Laboratory"/>
            <person name="Harder C.B."/>
            <person name="Miyauchi S."/>
            <person name="Viragh M."/>
            <person name="Kuo A."/>
            <person name="Thoen E."/>
            <person name="Andreopoulos B."/>
            <person name="Lu D."/>
            <person name="Skrede I."/>
            <person name="Drula E."/>
            <person name="Henrissat B."/>
            <person name="Morin E."/>
            <person name="Kohler A."/>
            <person name="Barry K."/>
            <person name="LaButti K."/>
            <person name="Morin E."/>
            <person name="Salamov A."/>
            <person name="Lipzen A."/>
            <person name="Mereny Z."/>
            <person name="Hegedus B."/>
            <person name="Baldrian P."/>
            <person name="Stursova M."/>
            <person name="Weitz H."/>
            <person name="Taylor A."/>
            <person name="Grigoriev I.V."/>
            <person name="Nagy L.G."/>
            <person name="Martin F."/>
            <person name="Kauserud H."/>
        </authorList>
    </citation>
    <scope>NUCLEOTIDE SEQUENCE</scope>
    <source>
        <strain evidence="1">CBHHK182m</strain>
    </source>
</reference>
<dbReference type="Proteomes" id="UP001215598">
    <property type="component" value="Unassembled WGS sequence"/>
</dbReference>
<comment type="caution">
    <text evidence="1">The sequence shown here is derived from an EMBL/GenBank/DDBJ whole genome shotgun (WGS) entry which is preliminary data.</text>
</comment>
<name>A0AAD7ME81_9AGAR</name>